<dbReference type="Proteomes" id="UP000551616">
    <property type="component" value="Unassembled WGS sequence"/>
</dbReference>
<organism evidence="2 3">
    <name type="scientific">Bremerella alba</name>
    <dbReference type="NCBI Taxonomy" id="980252"/>
    <lineage>
        <taxon>Bacteria</taxon>
        <taxon>Pseudomonadati</taxon>
        <taxon>Planctomycetota</taxon>
        <taxon>Planctomycetia</taxon>
        <taxon>Pirellulales</taxon>
        <taxon>Pirellulaceae</taxon>
        <taxon>Bremerella</taxon>
    </lineage>
</organism>
<name>A0A7V9A5E6_9BACT</name>
<dbReference type="AlphaFoldDB" id="A0A7V9A5E6"/>
<dbReference type="EMBL" id="JABRWO010000001">
    <property type="protein sequence ID" value="MBA2113123.1"/>
    <property type="molecule type" value="Genomic_DNA"/>
</dbReference>
<dbReference type="PROSITE" id="PS51257">
    <property type="entry name" value="PROKAR_LIPOPROTEIN"/>
    <property type="match status" value="1"/>
</dbReference>
<evidence type="ECO:0000313" key="2">
    <source>
        <dbReference type="EMBL" id="MBA2113123.1"/>
    </source>
</evidence>
<protein>
    <recommendedName>
        <fullName evidence="4">Lipoprotein</fullName>
    </recommendedName>
</protein>
<feature type="chain" id="PRO_5031112861" description="Lipoprotein" evidence="1">
    <location>
        <begin position="22"/>
        <end position="209"/>
    </location>
</feature>
<evidence type="ECO:0000313" key="3">
    <source>
        <dbReference type="Proteomes" id="UP000551616"/>
    </source>
</evidence>
<sequence length="209" mass="23868">MQRATLLLIAAILLASGCKQYATLSPLADPDQPVIDDQLLGQWYGMQPRPDPQTGESVQVPNTDNHFTFTQYGITGYKLSAVNTKKKTTIEFEVYPFQVGEHPFLQLQRTKFESNEQNAGIMRVYYFAPYKIEDDKLYIQFTSIDRLKGLAHNEDIPSTETDQTLLFTGDRQQMLDFLEKHMDDLFPADKLSQPLHRAEALDLDMAKDS</sequence>
<reference evidence="2 3" key="1">
    <citation type="submission" date="2020-05" db="EMBL/GenBank/DDBJ databases">
        <title>Bremerella alba sp. nov., a novel planctomycete isolated from the surface of the macroalga Fucus spiralis.</title>
        <authorList>
            <person name="Godinho O."/>
            <person name="Botelho R."/>
            <person name="Albuquerque L."/>
            <person name="Wiegand S."/>
            <person name="Da Costa M.S."/>
            <person name="Lobo-Da-Cunha A."/>
            <person name="Jogler C."/>
            <person name="Lage O.M."/>
        </authorList>
    </citation>
    <scope>NUCLEOTIDE SEQUENCE [LARGE SCALE GENOMIC DNA]</scope>
    <source>
        <strain evidence="2 3">FF15</strain>
    </source>
</reference>
<evidence type="ECO:0008006" key="4">
    <source>
        <dbReference type="Google" id="ProtNLM"/>
    </source>
</evidence>
<comment type="caution">
    <text evidence="2">The sequence shown here is derived from an EMBL/GenBank/DDBJ whole genome shotgun (WGS) entry which is preliminary data.</text>
</comment>
<feature type="signal peptide" evidence="1">
    <location>
        <begin position="1"/>
        <end position="21"/>
    </location>
</feature>
<proteinExistence type="predicted"/>
<gene>
    <name evidence="2" type="ORF">HOV93_02710</name>
</gene>
<keyword evidence="1" id="KW-0732">Signal</keyword>
<accession>A0A7V9A5E6</accession>
<evidence type="ECO:0000256" key="1">
    <source>
        <dbReference type="SAM" id="SignalP"/>
    </source>
</evidence>
<keyword evidence="3" id="KW-1185">Reference proteome</keyword>
<dbReference type="RefSeq" id="WP_207394638.1">
    <property type="nucleotide sequence ID" value="NZ_JABRWO010000001.1"/>
</dbReference>